<gene>
    <name evidence="4" type="ORF">SAMN05444336_11317</name>
</gene>
<feature type="domain" description="Sulfotransferase" evidence="3">
    <location>
        <begin position="4"/>
        <end position="182"/>
    </location>
</feature>
<evidence type="ECO:0000256" key="1">
    <source>
        <dbReference type="ARBA" id="ARBA00022679"/>
    </source>
</evidence>
<dbReference type="STRING" id="356660.SAMN05444336_11317"/>
<dbReference type="GO" id="GO:0008146">
    <property type="term" value="F:sulfotransferase activity"/>
    <property type="evidence" value="ECO:0007669"/>
    <property type="project" value="InterPro"/>
</dbReference>
<keyword evidence="5" id="KW-1185">Reference proteome</keyword>
<name>A0A1H3FPU2_9RHOB</name>
<dbReference type="Gene3D" id="3.40.50.300">
    <property type="entry name" value="P-loop containing nucleotide triphosphate hydrolases"/>
    <property type="match status" value="1"/>
</dbReference>
<sequence>MTRPDFVIIGAMKCGTSTLAAQLSAQEGVFVTTPKEPNFFSDDPVYAKGMGWYESLYDAAAPGDLKGEASTHYAKSPTWPNAAERLHAAAPGAKLIYLMRDPVARLVSHYIHEWTMGKVPAGGIETALETMPELIDYSRYAMQAAPWRARFGDGNLLLLRLEDMNRDPQGTLDRVGAFLGRPGAFRWAEDLGAQNVSAERIRRFPLYDLVIEHPAAAWLRRTLVPQSLRDAVKGRLRMRERPSLDDAARARIEALLAEDIAFWRAAAG</sequence>
<evidence type="ECO:0000256" key="2">
    <source>
        <dbReference type="ARBA" id="ARBA00023180"/>
    </source>
</evidence>
<dbReference type="AlphaFoldDB" id="A0A1H3FPU2"/>
<dbReference type="InterPro" id="IPR000863">
    <property type="entry name" value="Sulfotransferase_dom"/>
</dbReference>
<dbReference type="OrthoDB" id="981508at2"/>
<dbReference type="InterPro" id="IPR027417">
    <property type="entry name" value="P-loop_NTPase"/>
</dbReference>
<organism evidence="4 5">
    <name type="scientific">Albimonas donghaensis</name>
    <dbReference type="NCBI Taxonomy" id="356660"/>
    <lineage>
        <taxon>Bacteria</taxon>
        <taxon>Pseudomonadati</taxon>
        <taxon>Pseudomonadota</taxon>
        <taxon>Alphaproteobacteria</taxon>
        <taxon>Rhodobacterales</taxon>
        <taxon>Paracoccaceae</taxon>
        <taxon>Albimonas</taxon>
    </lineage>
</organism>
<dbReference type="Pfam" id="PF00685">
    <property type="entry name" value="Sulfotransfer_1"/>
    <property type="match status" value="1"/>
</dbReference>
<dbReference type="PANTHER" id="PTHR10605">
    <property type="entry name" value="HEPARAN SULFATE SULFOTRANSFERASE"/>
    <property type="match status" value="1"/>
</dbReference>
<evidence type="ECO:0000313" key="5">
    <source>
        <dbReference type="Proteomes" id="UP000199118"/>
    </source>
</evidence>
<protein>
    <submittedName>
        <fullName evidence="4">Sulfotransferase domain-containing protein</fullName>
    </submittedName>
</protein>
<dbReference type="InterPro" id="IPR037359">
    <property type="entry name" value="NST/OST"/>
</dbReference>
<accession>A0A1H3FPU2</accession>
<dbReference type="Proteomes" id="UP000199118">
    <property type="component" value="Unassembled WGS sequence"/>
</dbReference>
<dbReference type="PANTHER" id="PTHR10605:SF56">
    <property type="entry name" value="BIFUNCTIONAL HEPARAN SULFATE N-DEACETYLASE_N-SULFOTRANSFERASE"/>
    <property type="match status" value="1"/>
</dbReference>
<keyword evidence="1 4" id="KW-0808">Transferase</keyword>
<proteinExistence type="predicted"/>
<dbReference type="SUPFAM" id="SSF52540">
    <property type="entry name" value="P-loop containing nucleoside triphosphate hydrolases"/>
    <property type="match status" value="1"/>
</dbReference>
<evidence type="ECO:0000313" key="4">
    <source>
        <dbReference type="EMBL" id="SDX92139.1"/>
    </source>
</evidence>
<evidence type="ECO:0000259" key="3">
    <source>
        <dbReference type="Pfam" id="PF00685"/>
    </source>
</evidence>
<dbReference type="EMBL" id="FNMZ01000013">
    <property type="protein sequence ID" value="SDX92139.1"/>
    <property type="molecule type" value="Genomic_DNA"/>
</dbReference>
<reference evidence="4 5" key="1">
    <citation type="submission" date="2016-10" db="EMBL/GenBank/DDBJ databases">
        <authorList>
            <person name="de Groot N.N."/>
        </authorList>
    </citation>
    <scope>NUCLEOTIDE SEQUENCE [LARGE SCALE GENOMIC DNA]</scope>
    <source>
        <strain evidence="4 5">DSM 17890</strain>
    </source>
</reference>
<keyword evidence="2" id="KW-0325">Glycoprotein</keyword>
<dbReference type="RefSeq" id="WP_092685389.1">
    <property type="nucleotide sequence ID" value="NZ_FNMZ01000013.1"/>
</dbReference>